<dbReference type="Proteomes" id="UP001589562">
    <property type="component" value="Unassembled WGS sequence"/>
</dbReference>
<comment type="caution">
    <text evidence="1">The sequence shown here is derived from an EMBL/GenBank/DDBJ whole genome shotgun (WGS) entry which is preliminary data.</text>
</comment>
<accession>A0ABV5HER3</accession>
<dbReference type="RefSeq" id="WP_379681041.1">
    <property type="nucleotide sequence ID" value="NZ_JBHMFE010000022.1"/>
</dbReference>
<reference evidence="1 2" key="1">
    <citation type="submission" date="2024-09" db="EMBL/GenBank/DDBJ databases">
        <authorList>
            <person name="Sun Q."/>
            <person name="Mori K."/>
        </authorList>
    </citation>
    <scope>NUCLEOTIDE SEQUENCE [LARGE SCALE GENOMIC DNA]</scope>
    <source>
        <strain evidence="1 2">CECT 8365</strain>
    </source>
</reference>
<dbReference type="EMBL" id="JBHMFE010000022">
    <property type="protein sequence ID" value="MFB9110397.1"/>
    <property type="molecule type" value="Genomic_DNA"/>
</dbReference>
<name>A0ABV5HER3_9FLAO</name>
<proteinExistence type="predicted"/>
<organism evidence="1 2">
    <name type="scientific">Flavobacterium gyeonganense</name>
    <dbReference type="NCBI Taxonomy" id="1310418"/>
    <lineage>
        <taxon>Bacteria</taxon>
        <taxon>Pseudomonadati</taxon>
        <taxon>Bacteroidota</taxon>
        <taxon>Flavobacteriia</taxon>
        <taxon>Flavobacteriales</taxon>
        <taxon>Flavobacteriaceae</taxon>
        <taxon>Flavobacterium</taxon>
    </lineage>
</organism>
<sequence>MNENVLRKERENVFKINHYYYLVDRCYSGIGKKYIPVRLLKRNNTLLSFLNLLDGDEFEISENNFYILKHRNLNLSEALAYKIGKYKPLKKNLFKNLKEPLYMINYDNESTYIIHVVCSRKNEFSNEFIHKKFFLEKKELI</sequence>
<gene>
    <name evidence="1" type="ORF">ACFFVK_17570</name>
</gene>
<keyword evidence="2" id="KW-1185">Reference proteome</keyword>
<evidence type="ECO:0000313" key="1">
    <source>
        <dbReference type="EMBL" id="MFB9110397.1"/>
    </source>
</evidence>
<evidence type="ECO:0000313" key="2">
    <source>
        <dbReference type="Proteomes" id="UP001589562"/>
    </source>
</evidence>
<protein>
    <submittedName>
        <fullName evidence="1">Uncharacterized protein</fullName>
    </submittedName>
</protein>